<evidence type="ECO:0000313" key="2">
    <source>
        <dbReference type="Proteomes" id="UP000250266"/>
    </source>
</evidence>
<dbReference type="OrthoDB" id="5229512at2759"/>
<sequence length="417" mass="47889">MEKPFPFLCLPLELREAVYSHYFNPASHLVPREGGGSKYRFDFDIYLASHQLRLESQKVFRREHIFIKVETPWLETENHVAVEGGVPIVASGSRAKCFNDYHSLVLVDTPLMEFGGTPTFGIIVLLKDLWLFTRIWYYSALNYPGLNAHLRITFRLHNPFEPLLEDTPIHKSLQEKLILPFRLVKGLDGVFVEGYDESVAEKLREGMAEPYQSPEKCFENSTRFIEDGIEQCRKKEYKQAIDCYVKAFHAVHILIDGHERSVLADAFFQTELSSGTFKGQSGNTVRLILRVKLVALVIDAYLKLEDWEEATFWGMRSINIMREAIGTDVDDYLPEFIAAGDMGLIYLRTAMAIKAQENMKGTRDFLGPDYSELFEVAKSYIHDEKVIDEELASNKIRWEDLSRMEGMEFINLGGGEE</sequence>
<dbReference type="AlphaFoldDB" id="A0A8E2JAR3"/>
<accession>A0A8E2JAR3</accession>
<evidence type="ECO:0000313" key="1">
    <source>
        <dbReference type="EMBL" id="OCK75497.1"/>
    </source>
</evidence>
<dbReference type="Proteomes" id="UP000250266">
    <property type="component" value="Unassembled WGS sequence"/>
</dbReference>
<proteinExistence type="predicted"/>
<reference evidence="1 2" key="1">
    <citation type="journal article" date="2016" name="Nat. Commun.">
        <title>Ectomycorrhizal ecology is imprinted in the genome of the dominant symbiotic fungus Cenococcum geophilum.</title>
        <authorList>
            <consortium name="DOE Joint Genome Institute"/>
            <person name="Peter M."/>
            <person name="Kohler A."/>
            <person name="Ohm R.A."/>
            <person name="Kuo A."/>
            <person name="Krutzmann J."/>
            <person name="Morin E."/>
            <person name="Arend M."/>
            <person name="Barry K.W."/>
            <person name="Binder M."/>
            <person name="Choi C."/>
            <person name="Clum A."/>
            <person name="Copeland A."/>
            <person name="Grisel N."/>
            <person name="Haridas S."/>
            <person name="Kipfer T."/>
            <person name="LaButti K."/>
            <person name="Lindquist E."/>
            <person name="Lipzen A."/>
            <person name="Maire R."/>
            <person name="Meier B."/>
            <person name="Mihaltcheva S."/>
            <person name="Molinier V."/>
            <person name="Murat C."/>
            <person name="Poggeler S."/>
            <person name="Quandt C.A."/>
            <person name="Sperisen C."/>
            <person name="Tritt A."/>
            <person name="Tisserant E."/>
            <person name="Crous P.W."/>
            <person name="Henrissat B."/>
            <person name="Nehls U."/>
            <person name="Egli S."/>
            <person name="Spatafora J.W."/>
            <person name="Grigoriev I.V."/>
            <person name="Martin F.M."/>
        </authorList>
    </citation>
    <scope>NUCLEOTIDE SEQUENCE [LARGE SCALE GENOMIC DNA]</scope>
    <source>
        <strain evidence="1 2">CBS 459.81</strain>
    </source>
</reference>
<name>A0A8E2JAR3_9PEZI</name>
<protein>
    <submittedName>
        <fullName evidence="1">Uncharacterized protein</fullName>
    </submittedName>
</protein>
<gene>
    <name evidence="1" type="ORF">K432DRAFT_429380</name>
</gene>
<dbReference type="EMBL" id="KV745310">
    <property type="protein sequence ID" value="OCK75497.1"/>
    <property type="molecule type" value="Genomic_DNA"/>
</dbReference>
<keyword evidence="2" id="KW-1185">Reference proteome</keyword>
<organism evidence="1 2">
    <name type="scientific">Lepidopterella palustris CBS 459.81</name>
    <dbReference type="NCBI Taxonomy" id="1314670"/>
    <lineage>
        <taxon>Eukaryota</taxon>
        <taxon>Fungi</taxon>
        <taxon>Dikarya</taxon>
        <taxon>Ascomycota</taxon>
        <taxon>Pezizomycotina</taxon>
        <taxon>Dothideomycetes</taxon>
        <taxon>Pleosporomycetidae</taxon>
        <taxon>Mytilinidiales</taxon>
        <taxon>Argynnaceae</taxon>
        <taxon>Lepidopterella</taxon>
    </lineage>
</organism>